<protein>
    <recommendedName>
        <fullName evidence="8">AP2/ERF domain-containing protein</fullName>
    </recommendedName>
</protein>
<dbReference type="InterPro" id="IPR016177">
    <property type="entry name" value="DNA-bd_dom_sf"/>
</dbReference>
<keyword evidence="3" id="KW-0238">DNA-binding</keyword>
<dbReference type="GO" id="GO:0045893">
    <property type="term" value="P:positive regulation of DNA-templated transcription"/>
    <property type="evidence" value="ECO:0007669"/>
    <property type="project" value="TreeGrafter"/>
</dbReference>
<dbReference type="GO" id="GO:0006950">
    <property type="term" value="P:response to stress"/>
    <property type="evidence" value="ECO:0007669"/>
    <property type="project" value="TreeGrafter"/>
</dbReference>
<evidence type="ECO:0000259" key="8">
    <source>
        <dbReference type="PROSITE" id="PS51032"/>
    </source>
</evidence>
<dbReference type="STRING" id="52838.A0A4S8JAH5"/>
<dbReference type="PRINTS" id="PR00367">
    <property type="entry name" value="ETHRSPELEMNT"/>
</dbReference>
<dbReference type="Gene3D" id="3.30.730.10">
    <property type="entry name" value="AP2/ERF domain"/>
    <property type="match status" value="1"/>
</dbReference>
<keyword evidence="5" id="KW-0539">Nucleus</keyword>
<keyword evidence="4" id="KW-0804">Transcription</keyword>
<evidence type="ECO:0000256" key="5">
    <source>
        <dbReference type="ARBA" id="ARBA00023242"/>
    </source>
</evidence>
<reference evidence="9 10" key="1">
    <citation type="journal article" date="2019" name="Nat. Plants">
        <title>Genome sequencing of Musa balbisiana reveals subgenome evolution and function divergence in polyploid bananas.</title>
        <authorList>
            <person name="Yao X."/>
        </authorList>
    </citation>
    <scope>NUCLEOTIDE SEQUENCE [LARGE SCALE GENOMIC DNA]</scope>
    <source>
        <strain evidence="10">cv. DH-PKW</strain>
        <tissue evidence="9">Leaves</tissue>
    </source>
</reference>
<dbReference type="InterPro" id="IPR001471">
    <property type="entry name" value="AP2/ERF_dom"/>
</dbReference>
<dbReference type="Proteomes" id="UP000317650">
    <property type="component" value="Chromosome 3"/>
</dbReference>
<dbReference type="InterPro" id="IPR036955">
    <property type="entry name" value="AP2/ERF_dom_sf"/>
</dbReference>
<dbReference type="CDD" id="cd00018">
    <property type="entry name" value="AP2"/>
    <property type="match status" value="1"/>
</dbReference>
<evidence type="ECO:0000313" key="9">
    <source>
        <dbReference type="EMBL" id="THU58014.1"/>
    </source>
</evidence>
<dbReference type="SUPFAM" id="SSF54171">
    <property type="entry name" value="DNA-binding domain"/>
    <property type="match status" value="1"/>
</dbReference>
<feature type="compositionally biased region" description="Basic and acidic residues" evidence="7">
    <location>
        <begin position="1"/>
        <end position="12"/>
    </location>
</feature>
<comment type="caution">
    <text evidence="9">The sequence shown here is derived from an EMBL/GenBank/DDBJ whole genome shotgun (WGS) entry which is preliminary data.</text>
</comment>
<dbReference type="PROSITE" id="PS51032">
    <property type="entry name" value="AP2_ERF"/>
    <property type="match status" value="1"/>
</dbReference>
<feature type="domain" description="AP2/ERF" evidence="8">
    <location>
        <begin position="92"/>
        <end position="149"/>
    </location>
</feature>
<dbReference type="PANTHER" id="PTHR31241">
    <property type="entry name" value="DEHYDRATION-RESPONSIVE ELEMENT-BINDING PROTEIN 2C"/>
    <property type="match status" value="1"/>
</dbReference>
<dbReference type="GO" id="GO:0000976">
    <property type="term" value="F:transcription cis-regulatory region binding"/>
    <property type="evidence" value="ECO:0007669"/>
    <property type="project" value="TreeGrafter"/>
</dbReference>
<evidence type="ECO:0000256" key="1">
    <source>
        <dbReference type="ARBA" id="ARBA00004123"/>
    </source>
</evidence>
<evidence type="ECO:0000256" key="4">
    <source>
        <dbReference type="ARBA" id="ARBA00023163"/>
    </source>
</evidence>
<gene>
    <name evidence="9" type="ORF">C4D60_Mb03t09650</name>
</gene>
<evidence type="ECO:0000256" key="2">
    <source>
        <dbReference type="ARBA" id="ARBA00023015"/>
    </source>
</evidence>
<feature type="region of interest" description="Disordered" evidence="7">
    <location>
        <begin position="1"/>
        <end position="36"/>
    </location>
</feature>
<comment type="similarity">
    <text evidence="6">Belongs to the AP2/ERF transcription factor family. ERF subfamily.</text>
</comment>
<proteinExistence type="inferred from homology"/>
<dbReference type="GO" id="GO:0003700">
    <property type="term" value="F:DNA-binding transcription factor activity"/>
    <property type="evidence" value="ECO:0007669"/>
    <property type="project" value="InterPro"/>
</dbReference>
<evidence type="ECO:0000256" key="3">
    <source>
        <dbReference type="ARBA" id="ARBA00023125"/>
    </source>
</evidence>
<dbReference type="Pfam" id="PF00847">
    <property type="entry name" value="AP2"/>
    <property type="match status" value="1"/>
</dbReference>
<keyword evidence="10" id="KW-1185">Reference proteome</keyword>
<dbReference type="FunFam" id="3.30.730.10:FF:000001">
    <property type="entry name" value="Ethylene-responsive transcription factor 2"/>
    <property type="match status" value="1"/>
</dbReference>
<dbReference type="PANTHER" id="PTHR31241:SF24">
    <property type="entry name" value="ETHYLENE-RESPONSIVE TRANSCRIPTION FACTOR ABI4"/>
    <property type="match status" value="1"/>
</dbReference>
<feature type="region of interest" description="Disordered" evidence="7">
    <location>
        <begin position="62"/>
        <end position="92"/>
    </location>
</feature>
<accession>A0A4S8JAH5</accession>
<name>A0A4S8JAH5_MUSBA</name>
<dbReference type="SMART" id="SM00380">
    <property type="entry name" value="AP2"/>
    <property type="match status" value="1"/>
</dbReference>
<evidence type="ECO:0000256" key="7">
    <source>
        <dbReference type="SAM" id="MobiDB-lite"/>
    </source>
</evidence>
<keyword evidence="2" id="KW-0805">Transcription regulation</keyword>
<evidence type="ECO:0000313" key="10">
    <source>
        <dbReference type="Proteomes" id="UP000317650"/>
    </source>
</evidence>
<organism evidence="9 10">
    <name type="scientific">Musa balbisiana</name>
    <name type="common">Banana</name>
    <dbReference type="NCBI Taxonomy" id="52838"/>
    <lineage>
        <taxon>Eukaryota</taxon>
        <taxon>Viridiplantae</taxon>
        <taxon>Streptophyta</taxon>
        <taxon>Embryophyta</taxon>
        <taxon>Tracheophyta</taxon>
        <taxon>Spermatophyta</taxon>
        <taxon>Magnoliopsida</taxon>
        <taxon>Liliopsida</taxon>
        <taxon>Zingiberales</taxon>
        <taxon>Musaceae</taxon>
        <taxon>Musa</taxon>
    </lineage>
</organism>
<comment type="subcellular location">
    <subcellularLocation>
        <location evidence="1">Nucleus</location>
    </subcellularLocation>
</comment>
<dbReference type="AlphaFoldDB" id="A0A4S8JAH5"/>
<sequence length="316" mass="34350">MPPKEGKLERIPLRSSPIPEALRSPHKGADYFPPMDHKLSSPIEQYQLAFQCSSSATSTNTISEAAAGGDGPTASSGRRGKGKGGPENRKFRYRGVRQRSWGKWVAEIREPRKRTRKWLGTFSTAEDAAKAYDRAALVLYGPRAQLNLQRPSTAAAGHHLNATTTNSSSSSTTTLRPILPRPSTIHFPILPHPNIPTSYTYPPLFLHADMTNSPIVAPEPVVEWPSVEVEAVAAASEPAMMSGPTHPSFSDPTVFKEINSFAGSITSSFSLSCPPVMTTESSGSAPLVSSPLWGYDDYDVEASCLWDDTDPFFFDI</sequence>
<dbReference type="GO" id="GO:0005634">
    <property type="term" value="C:nucleus"/>
    <property type="evidence" value="ECO:0007669"/>
    <property type="project" value="UniProtKB-SubCell"/>
</dbReference>
<evidence type="ECO:0000256" key="6">
    <source>
        <dbReference type="ARBA" id="ARBA00024343"/>
    </source>
</evidence>
<dbReference type="EMBL" id="PYDT01000006">
    <property type="protein sequence ID" value="THU58014.1"/>
    <property type="molecule type" value="Genomic_DNA"/>
</dbReference>